<reference evidence="2" key="1">
    <citation type="submission" date="2022-11" db="EMBL/GenBank/DDBJ databases">
        <authorList>
            <person name="Petersen C."/>
        </authorList>
    </citation>
    <scope>NUCLEOTIDE SEQUENCE</scope>
    <source>
        <strain evidence="2">IBT 26290</strain>
    </source>
</reference>
<dbReference type="Proteomes" id="UP001149163">
    <property type="component" value="Unassembled WGS sequence"/>
</dbReference>
<name>A0A9W9LUL4_9EURO</name>
<sequence length="61" mass="6313">MSRSQMEGLSALPLPLKHGSPLSSSGDEAPALEVIPAKKIQLKEFQAFSGSEGKLGEGFAG</sequence>
<reference evidence="2" key="2">
    <citation type="journal article" date="2023" name="IMA Fungus">
        <title>Comparative genomic study of the Penicillium genus elucidates a diverse pangenome and 15 lateral gene transfer events.</title>
        <authorList>
            <person name="Petersen C."/>
            <person name="Sorensen T."/>
            <person name="Nielsen M.R."/>
            <person name="Sondergaard T.E."/>
            <person name="Sorensen J.L."/>
            <person name="Fitzpatrick D.A."/>
            <person name="Frisvad J.C."/>
            <person name="Nielsen K.L."/>
        </authorList>
    </citation>
    <scope>NUCLEOTIDE SEQUENCE</scope>
    <source>
        <strain evidence="2">IBT 26290</strain>
    </source>
</reference>
<feature type="region of interest" description="Disordered" evidence="1">
    <location>
        <begin position="1"/>
        <end position="29"/>
    </location>
</feature>
<keyword evidence="3" id="KW-1185">Reference proteome</keyword>
<organism evidence="2 3">
    <name type="scientific">Penicillium canariense</name>
    <dbReference type="NCBI Taxonomy" id="189055"/>
    <lineage>
        <taxon>Eukaryota</taxon>
        <taxon>Fungi</taxon>
        <taxon>Dikarya</taxon>
        <taxon>Ascomycota</taxon>
        <taxon>Pezizomycotina</taxon>
        <taxon>Eurotiomycetes</taxon>
        <taxon>Eurotiomycetidae</taxon>
        <taxon>Eurotiales</taxon>
        <taxon>Aspergillaceae</taxon>
        <taxon>Penicillium</taxon>
    </lineage>
</organism>
<dbReference type="AlphaFoldDB" id="A0A9W9LUL4"/>
<proteinExistence type="predicted"/>
<evidence type="ECO:0000256" key="1">
    <source>
        <dbReference type="SAM" id="MobiDB-lite"/>
    </source>
</evidence>
<dbReference type="EMBL" id="JAPQKN010000001">
    <property type="protein sequence ID" value="KAJ5175997.1"/>
    <property type="molecule type" value="Genomic_DNA"/>
</dbReference>
<evidence type="ECO:0000313" key="2">
    <source>
        <dbReference type="EMBL" id="KAJ5175997.1"/>
    </source>
</evidence>
<protein>
    <submittedName>
        <fullName evidence="2">Uncharacterized protein</fullName>
    </submittedName>
</protein>
<dbReference type="GeneID" id="81423175"/>
<gene>
    <name evidence="2" type="ORF">N7482_001874</name>
</gene>
<accession>A0A9W9LUL4</accession>
<comment type="caution">
    <text evidence="2">The sequence shown here is derived from an EMBL/GenBank/DDBJ whole genome shotgun (WGS) entry which is preliminary data.</text>
</comment>
<evidence type="ECO:0000313" key="3">
    <source>
        <dbReference type="Proteomes" id="UP001149163"/>
    </source>
</evidence>
<dbReference type="RefSeq" id="XP_056547605.1">
    <property type="nucleotide sequence ID" value="XM_056683999.1"/>
</dbReference>